<proteinExistence type="predicted"/>
<gene>
    <name evidence="1" type="ORF">PQG83_15210</name>
</gene>
<reference evidence="1 2" key="1">
    <citation type="submission" date="2023-01" db="EMBL/GenBank/DDBJ databases">
        <title>Cultivation and genomic characterization of new, ubiquitous marine nitrite-oxidizing bacteria from the Nitrospirales.</title>
        <authorList>
            <person name="Mueller A.J."/>
            <person name="Daebeler A."/>
            <person name="Herbold C.W."/>
            <person name="Kirkegaard R.H."/>
            <person name="Daims H."/>
        </authorList>
    </citation>
    <scope>NUCLEOTIDE SEQUENCE [LARGE SCALE GENOMIC DNA]</scope>
    <source>
        <strain evidence="1 2">DK</strain>
    </source>
</reference>
<dbReference type="AlphaFoldDB" id="A0AA96JVI4"/>
<organism evidence="1 2">
    <name type="scientific">Candidatus Nitrospira neomarina</name>
    <dbReference type="NCBI Taxonomy" id="3020899"/>
    <lineage>
        <taxon>Bacteria</taxon>
        <taxon>Pseudomonadati</taxon>
        <taxon>Nitrospirota</taxon>
        <taxon>Nitrospiria</taxon>
        <taxon>Nitrospirales</taxon>
        <taxon>Nitrospiraceae</taxon>
        <taxon>Nitrospira</taxon>
    </lineage>
</organism>
<dbReference type="KEGG" id="nneo:PQG83_15210"/>
<accession>A0AA96JVI4</accession>
<evidence type="ECO:0000313" key="1">
    <source>
        <dbReference type="EMBL" id="WNM61095.1"/>
    </source>
</evidence>
<sequence>MNECDGEIKMMRLQNAKLRTLLFEVKIGGRARLGAGCLPGNLTGNGYV</sequence>
<name>A0AA96JVI4_9BACT</name>
<dbReference type="Proteomes" id="UP001302494">
    <property type="component" value="Chromosome"/>
</dbReference>
<evidence type="ECO:0000313" key="2">
    <source>
        <dbReference type="Proteomes" id="UP001302494"/>
    </source>
</evidence>
<dbReference type="EMBL" id="CP116968">
    <property type="protein sequence ID" value="WNM61095.1"/>
    <property type="molecule type" value="Genomic_DNA"/>
</dbReference>
<protein>
    <submittedName>
        <fullName evidence="1">Uncharacterized protein</fullName>
    </submittedName>
</protein>
<keyword evidence="2" id="KW-1185">Reference proteome</keyword>
<dbReference type="RefSeq" id="WP_312742766.1">
    <property type="nucleotide sequence ID" value="NZ_CP116968.1"/>
</dbReference>